<protein>
    <submittedName>
        <fullName evidence="4">Helix-turn-helix domain-containing protein</fullName>
    </submittedName>
</protein>
<keyword evidence="2" id="KW-0238">DNA-binding</keyword>
<dbReference type="CDD" id="cd00090">
    <property type="entry name" value="HTH_ARSR"/>
    <property type="match status" value="1"/>
</dbReference>
<dbReference type="Gene3D" id="1.10.10.10">
    <property type="entry name" value="Winged helix-like DNA-binding domain superfamily/Winged helix DNA-binding domain"/>
    <property type="match status" value="1"/>
</dbReference>
<dbReference type="InterPro" id="IPR036390">
    <property type="entry name" value="WH_DNA-bd_sf"/>
</dbReference>
<evidence type="ECO:0000313" key="4">
    <source>
        <dbReference type="EMBL" id="KAB8197518.1"/>
    </source>
</evidence>
<dbReference type="PANTHER" id="PTHR33154:SF15">
    <property type="entry name" value="REGULATORY PROTEIN ARSR"/>
    <property type="match status" value="1"/>
</dbReference>
<dbReference type="OrthoDB" id="7945987at2"/>
<sequence length="195" mass="21956">MATENTRRIKDLDTLKALGHPLRMKLYRAISVVGTATASQLADQVDEAVSLVSYHLRKLAAHGLIEEAGTDRGDARERWWRRAGAGVSTSDADFLDAPERAAVHAAVSRMHARQRNEMYENYLDTQSAWPGDWRSAAFTSEYFLPLTLDELRRLGDELNEVLRRWQAHAEGARDSGDTDGRENVAVHTYGFPFRT</sequence>
<reference evidence="4 5" key="1">
    <citation type="submission" date="2019-10" db="EMBL/GenBank/DDBJ databases">
        <title>Nonomuraea sp. nov., isolated from Phyllanthus amarus.</title>
        <authorList>
            <person name="Klykleung N."/>
            <person name="Tanasupawat S."/>
        </authorList>
    </citation>
    <scope>NUCLEOTIDE SEQUENCE [LARGE SCALE GENOMIC DNA]</scope>
    <source>
        <strain evidence="4 5">PA1-10</strain>
    </source>
</reference>
<dbReference type="InterPro" id="IPR011991">
    <property type="entry name" value="ArsR-like_HTH"/>
</dbReference>
<dbReference type="SMART" id="SM00418">
    <property type="entry name" value="HTH_ARSR"/>
    <property type="match status" value="1"/>
</dbReference>
<keyword evidence="1" id="KW-0805">Transcription regulation</keyword>
<dbReference type="EMBL" id="VDLX02000001">
    <property type="protein sequence ID" value="KAB8197518.1"/>
    <property type="molecule type" value="Genomic_DNA"/>
</dbReference>
<name>A0A5C4WV82_9ACTN</name>
<dbReference type="RefSeq" id="WP_139628202.1">
    <property type="nucleotide sequence ID" value="NZ_CP045572.1"/>
</dbReference>
<evidence type="ECO:0000256" key="2">
    <source>
        <dbReference type="ARBA" id="ARBA00023125"/>
    </source>
</evidence>
<dbReference type="SUPFAM" id="SSF46785">
    <property type="entry name" value="Winged helix' DNA-binding domain"/>
    <property type="match status" value="1"/>
</dbReference>
<dbReference type="PANTHER" id="PTHR33154">
    <property type="entry name" value="TRANSCRIPTIONAL REGULATOR, ARSR FAMILY"/>
    <property type="match status" value="1"/>
</dbReference>
<dbReference type="AlphaFoldDB" id="A0A5C4WV82"/>
<evidence type="ECO:0000256" key="3">
    <source>
        <dbReference type="ARBA" id="ARBA00023163"/>
    </source>
</evidence>
<dbReference type="GO" id="GO:0003700">
    <property type="term" value="F:DNA-binding transcription factor activity"/>
    <property type="evidence" value="ECO:0007669"/>
    <property type="project" value="InterPro"/>
</dbReference>
<keyword evidence="5" id="KW-1185">Reference proteome</keyword>
<comment type="caution">
    <text evidence="4">The sequence shown here is derived from an EMBL/GenBank/DDBJ whole genome shotgun (WGS) entry which is preliminary data.</text>
</comment>
<keyword evidence="3" id="KW-0804">Transcription</keyword>
<dbReference type="Pfam" id="PF12840">
    <property type="entry name" value="HTH_20"/>
    <property type="match status" value="1"/>
</dbReference>
<dbReference type="GO" id="GO:0003677">
    <property type="term" value="F:DNA binding"/>
    <property type="evidence" value="ECO:0007669"/>
    <property type="project" value="UniProtKB-KW"/>
</dbReference>
<dbReference type="Proteomes" id="UP000312512">
    <property type="component" value="Unassembled WGS sequence"/>
</dbReference>
<evidence type="ECO:0000256" key="1">
    <source>
        <dbReference type="ARBA" id="ARBA00023015"/>
    </source>
</evidence>
<evidence type="ECO:0000313" key="5">
    <source>
        <dbReference type="Proteomes" id="UP000312512"/>
    </source>
</evidence>
<accession>A0A5P9YK14</accession>
<accession>A0A5C4WV82</accession>
<organism evidence="4 5">
    <name type="scientific">Nonomuraea phyllanthi</name>
    <dbReference type="NCBI Taxonomy" id="2219224"/>
    <lineage>
        <taxon>Bacteria</taxon>
        <taxon>Bacillati</taxon>
        <taxon>Actinomycetota</taxon>
        <taxon>Actinomycetes</taxon>
        <taxon>Streptosporangiales</taxon>
        <taxon>Streptosporangiaceae</taxon>
        <taxon>Nonomuraea</taxon>
    </lineage>
</organism>
<dbReference type="InterPro" id="IPR036388">
    <property type="entry name" value="WH-like_DNA-bd_sf"/>
</dbReference>
<proteinExistence type="predicted"/>
<dbReference type="InterPro" id="IPR001845">
    <property type="entry name" value="HTH_ArsR_DNA-bd_dom"/>
</dbReference>
<dbReference type="InterPro" id="IPR051081">
    <property type="entry name" value="HTH_MetalResp_TranReg"/>
</dbReference>
<gene>
    <name evidence="4" type="ORF">FH608_002905</name>
</gene>